<accession>A0A2H1VWJ1</accession>
<proteinExistence type="predicted"/>
<sequence>MEAGGSLVEITSTKYTFFLRRECHPMTSPVLVEARECVRLLLAKNHLCFYSNLSSRSPGNPLGCPQLRITSTAETNK</sequence>
<evidence type="ECO:0000313" key="1">
    <source>
        <dbReference type="EMBL" id="SOQ44584.1"/>
    </source>
</evidence>
<gene>
    <name evidence="1" type="ORF">SFRICE_023670</name>
</gene>
<protein>
    <submittedName>
        <fullName evidence="1">SFRICE_023670</fullName>
    </submittedName>
</protein>
<dbReference type="EMBL" id="ODYU01004570">
    <property type="protein sequence ID" value="SOQ44584.1"/>
    <property type="molecule type" value="Genomic_DNA"/>
</dbReference>
<name>A0A2H1VWJ1_SPOFR</name>
<dbReference type="AlphaFoldDB" id="A0A2H1VWJ1"/>
<reference evidence="1" key="1">
    <citation type="submission" date="2016-07" db="EMBL/GenBank/DDBJ databases">
        <authorList>
            <person name="Bretaudeau A."/>
        </authorList>
    </citation>
    <scope>NUCLEOTIDE SEQUENCE</scope>
    <source>
        <strain evidence="1">Rice</strain>
        <tissue evidence="1">Whole body</tissue>
    </source>
</reference>
<organism evidence="1">
    <name type="scientific">Spodoptera frugiperda</name>
    <name type="common">Fall armyworm</name>
    <dbReference type="NCBI Taxonomy" id="7108"/>
    <lineage>
        <taxon>Eukaryota</taxon>
        <taxon>Metazoa</taxon>
        <taxon>Ecdysozoa</taxon>
        <taxon>Arthropoda</taxon>
        <taxon>Hexapoda</taxon>
        <taxon>Insecta</taxon>
        <taxon>Pterygota</taxon>
        <taxon>Neoptera</taxon>
        <taxon>Endopterygota</taxon>
        <taxon>Lepidoptera</taxon>
        <taxon>Glossata</taxon>
        <taxon>Ditrysia</taxon>
        <taxon>Noctuoidea</taxon>
        <taxon>Noctuidae</taxon>
        <taxon>Amphipyrinae</taxon>
        <taxon>Spodoptera</taxon>
    </lineage>
</organism>